<feature type="non-terminal residue" evidence="2">
    <location>
        <position position="1"/>
    </location>
</feature>
<accession>A0A0X3Q1E5</accession>
<name>A0A0X3Q1E5_SCHSO</name>
<keyword evidence="1" id="KW-1133">Transmembrane helix</keyword>
<keyword evidence="1" id="KW-0812">Transmembrane</keyword>
<evidence type="ECO:0000256" key="1">
    <source>
        <dbReference type="SAM" id="Phobius"/>
    </source>
</evidence>
<keyword evidence="2" id="KW-0675">Receptor</keyword>
<gene>
    <name evidence="2" type="primary">ERD22</name>
    <name evidence="2" type="ORF">TR139978</name>
</gene>
<dbReference type="EMBL" id="GEEE01007148">
    <property type="protein sequence ID" value="JAP56077.1"/>
    <property type="molecule type" value="Transcribed_RNA"/>
</dbReference>
<reference evidence="2" key="1">
    <citation type="submission" date="2016-01" db="EMBL/GenBank/DDBJ databases">
        <title>Reference transcriptome for the parasite Schistocephalus solidus: insights into the molecular evolution of parasitism.</title>
        <authorList>
            <person name="Hebert F.O."/>
            <person name="Grambauer S."/>
            <person name="Barber I."/>
            <person name="Landry C.R."/>
            <person name="Aubin-Horth N."/>
        </authorList>
    </citation>
    <scope>NUCLEOTIDE SEQUENCE</scope>
</reference>
<evidence type="ECO:0000313" key="2">
    <source>
        <dbReference type="EMBL" id="JAP56077.1"/>
    </source>
</evidence>
<sequence length="112" mass="12981">VPFLKKIVFLDNVILICKPQQALFFLMIGSLLMLNFGERSVRGLMRFHELGQLLYVVCFPSRIIESIERFAEKTKRPFCLALEHRTKILHVVQRTGECHFEATDPSAYLAKL</sequence>
<organism evidence="2">
    <name type="scientific">Schistocephalus solidus</name>
    <name type="common">Tapeworm</name>
    <dbReference type="NCBI Taxonomy" id="70667"/>
    <lineage>
        <taxon>Eukaryota</taxon>
        <taxon>Metazoa</taxon>
        <taxon>Spiralia</taxon>
        <taxon>Lophotrochozoa</taxon>
        <taxon>Platyhelminthes</taxon>
        <taxon>Cestoda</taxon>
        <taxon>Eucestoda</taxon>
        <taxon>Diphyllobothriidea</taxon>
        <taxon>Diphyllobothriidae</taxon>
        <taxon>Schistocephalus</taxon>
    </lineage>
</organism>
<protein>
    <submittedName>
        <fullName evidence="2">ER lumen protein-retaining receptor 2</fullName>
    </submittedName>
</protein>
<feature type="transmembrane region" description="Helical" evidence="1">
    <location>
        <begin position="20"/>
        <end position="37"/>
    </location>
</feature>
<keyword evidence="1" id="KW-0472">Membrane</keyword>
<proteinExistence type="predicted"/>
<dbReference type="AlphaFoldDB" id="A0A0X3Q1E5"/>